<gene>
    <name evidence="2" type="ORF">H4W81_008984</name>
</gene>
<sequence length="322" mass="33952">MNETETVPVTRGETAARWSWIAPAAGLWSLSFGLVGAYWAFGGTGFPLGAGDPRAGQVGSLLAAAEPGTAGAVMAALGLLGGPAALAMGRPAVRRPSLVFAWLMCVGLVVVVPDVRVIQNFGYLFMGHTGLWDGPLLFMLYCVVGGALWGAAAWNHREGGGPGARSVGWGRPVTYLAAVLALPYGISRISWAMGIPLGVPEGFVEAGQQSAWAVEAMLGGLCVAGAILTLGLIQRWGEVFPRWIPFLRGRRVPVWLAVAPALCAAAMLIQAGSRLYLWMVTGEITMTADTWGAFGPGLSWLPWGLALVAATYAYYLRRRARP</sequence>
<dbReference type="RefSeq" id="WP_192780279.1">
    <property type="nucleotide sequence ID" value="NZ_BAAASY010000013.1"/>
</dbReference>
<protein>
    <recommendedName>
        <fullName evidence="4">DUF3995 domain-containing protein</fullName>
    </recommendedName>
</protein>
<feature type="transmembrane region" description="Helical" evidence="1">
    <location>
        <begin position="61"/>
        <end position="86"/>
    </location>
</feature>
<keyword evidence="1" id="KW-0472">Membrane</keyword>
<feature type="transmembrane region" description="Helical" evidence="1">
    <location>
        <begin position="175"/>
        <end position="199"/>
    </location>
</feature>
<proteinExistence type="predicted"/>
<feature type="transmembrane region" description="Helical" evidence="1">
    <location>
        <begin position="98"/>
        <end position="116"/>
    </location>
</feature>
<feature type="transmembrane region" description="Helical" evidence="1">
    <location>
        <begin position="136"/>
        <end position="154"/>
    </location>
</feature>
<keyword evidence="1" id="KW-0812">Transmembrane</keyword>
<accession>A0ABR9KWU7</accession>
<feature type="transmembrane region" description="Helical" evidence="1">
    <location>
        <begin position="254"/>
        <end position="277"/>
    </location>
</feature>
<organism evidence="2 3">
    <name type="scientific">Nonomuraea africana</name>
    <dbReference type="NCBI Taxonomy" id="46171"/>
    <lineage>
        <taxon>Bacteria</taxon>
        <taxon>Bacillati</taxon>
        <taxon>Actinomycetota</taxon>
        <taxon>Actinomycetes</taxon>
        <taxon>Streptosporangiales</taxon>
        <taxon>Streptosporangiaceae</taxon>
        <taxon>Nonomuraea</taxon>
    </lineage>
</organism>
<reference evidence="2 3" key="1">
    <citation type="submission" date="2020-10" db="EMBL/GenBank/DDBJ databases">
        <title>Sequencing the genomes of 1000 actinobacteria strains.</title>
        <authorList>
            <person name="Klenk H.-P."/>
        </authorList>
    </citation>
    <scope>NUCLEOTIDE SEQUENCE [LARGE SCALE GENOMIC DNA]</scope>
    <source>
        <strain evidence="2 3">DSM 43748</strain>
    </source>
</reference>
<name>A0ABR9KWU7_9ACTN</name>
<keyword evidence="3" id="KW-1185">Reference proteome</keyword>
<dbReference type="EMBL" id="JADBEF010000001">
    <property type="protein sequence ID" value="MBE1566205.1"/>
    <property type="molecule type" value="Genomic_DNA"/>
</dbReference>
<evidence type="ECO:0000256" key="1">
    <source>
        <dbReference type="SAM" id="Phobius"/>
    </source>
</evidence>
<evidence type="ECO:0008006" key="4">
    <source>
        <dbReference type="Google" id="ProtNLM"/>
    </source>
</evidence>
<evidence type="ECO:0000313" key="3">
    <source>
        <dbReference type="Proteomes" id="UP000661607"/>
    </source>
</evidence>
<dbReference type="Proteomes" id="UP000661607">
    <property type="component" value="Unassembled WGS sequence"/>
</dbReference>
<keyword evidence="1" id="KW-1133">Transmembrane helix</keyword>
<feature type="transmembrane region" description="Helical" evidence="1">
    <location>
        <begin position="297"/>
        <end position="316"/>
    </location>
</feature>
<feature type="transmembrane region" description="Helical" evidence="1">
    <location>
        <begin position="20"/>
        <end position="41"/>
    </location>
</feature>
<feature type="transmembrane region" description="Helical" evidence="1">
    <location>
        <begin position="211"/>
        <end position="233"/>
    </location>
</feature>
<comment type="caution">
    <text evidence="2">The sequence shown here is derived from an EMBL/GenBank/DDBJ whole genome shotgun (WGS) entry which is preliminary data.</text>
</comment>
<evidence type="ECO:0000313" key="2">
    <source>
        <dbReference type="EMBL" id="MBE1566205.1"/>
    </source>
</evidence>